<dbReference type="InterPro" id="IPR050263">
    <property type="entry name" value="Bact_Fimbrial_Adh_Pro"/>
</dbReference>
<dbReference type="Pfam" id="PF00419">
    <property type="entry name" value="Fimbrial"/>
    <property type="match status" value="1"/>
</dbReference>
<feature type="domain" description="Fimbrial-type adhesion" evidence="2">
    <location>
        <begin position="43"/>
        <end position="182"/>
    </location>
</feature>
<organism evidence="3 4">
    <name type="scientific">Rahnella sp. (strain Y9602)</name>
    <dbReference type="NCBI Taxonomy" id="2703885"/>
    <lineage>
        <taxon>Bacteria</taxon>
        <taxon>Pseudomonadati</taxon>
        <taxon>Pseudomonadota</taxon>
        <taxon>Gammaproteobacteria</taxon>
        <taxon>Enterobacterales</taxon>
        <taxon>Yersiniaceae</taxon>
        <taxon>Rahnella</taxon>
    </lineage>
</organism>
<evidence type="ECO:0000256" key="1">
    <source>
        <dbReference type="SAM" id="SignalP"/>
    </source>
</evidence>
<protein>
    <submittedName>
        <fullName evidence="3">Fimbrial protein domain-containing protein</fullName>
    </submittedName>
</protein>
<dbReference type="eggNOG" id="COG3539">
    <property type="taxonomic scope" value="Bacteria"/>
</dbReference>
<dbReference type="InterPro" id="IPR000259">
    <property type="entry name" value="Adhesion_dom_fimbrial"/>
</dbReference>
<gene>
    <name evidence="3" type="ordered locus">Rahaq_3876</name>
</gene>
<evidence type="ECO:0000259" key="2">
    <source>
        <dbReference type="Pfam" id="PF00419"/>
    </source>
</evidence>
<dbReference type="AlphaFoldDB" id="A0A0H3FKC2"/>
<feature type="chain" id="PRO_5002609083" evidence="1">
    <location>
        <begin position="36"/>
        <end position="183"/>
    </location>
</feature>
<name>A0A0H3FKC2_RAHSY</name>
<sequence length="183" mass="18746" precursor="true">MKCKLKKQRDMLMKMNTYFKVGLLAAGLAAASVHAADESGSLKFKGEIIAGACTVDGELAPIAFGDVSGSAIVDGSVAKQDITINLTGCPAVANVKLTTNGDKDVTNNKLLKLSDSSLATGFGIGLYNEDGSELAVQTESNPVAVNPELGTAVINLKAAPVKVGESVTGGAFDATTSFTLSYN</sequence>
<evidence type="ECO:0000313" key="4">
    <source>
        <dbReference type="Proteomes" id="UP000007257"/>
    </source>
</evidence>
<proteinExistence type="predicted"/>
<dbReference type="InterPro" id="IPR036937">
    <property type="entry name" value="Adhesion_dom_fimbrial_sf"/>
</dbReference>
<dbReference type="SUPFAM" id="SSF49401">
    <property type="entry name" value="Bacterial adhesins"/>
    <property type="match status" value="1"/>
</dbReference>
<keyword evidence="1" id="KW-0732">Signal</keyword>
<dbReference type="PANTHER" id="PTHR33420:SF32">
    <property type="entry name" value="FIMBRIAL-LIKE PROTEIN"/>
    <property type="match status" value="1"/>
</dbReference>
<dbReference type="HOGENOM" id="CLU_088965_0_3_6"/>
<dbReference type="Proteomes" id="UP000007257">
    <property type="component" value="Chromosome"/>
</dbReference>
<dbReference type="KEGG" id="rah:Rahaq_3876"/>
<dbReference type="EMBL" id="CP002505">
    <property type="protein sequence ID" value="ADW75465.1"/>
    <property type="molecule type" value="Genomic_DNA"/>
</dbReference>
<reference evidence="4" key="1">
    <citation type="submission" date="2011-01" db="EMBL/GenBank/DDBJ databases">
        <title>Complete sequence of chromosome of Rahnella sp. Y9602.</title>
        <authorList>
            <consortium name="US DOE Joint Genome Institute"/>
            <person name="Lucas S."/>
            <person name="Copeland A."/>
            <person name="Lapidus A."/>
            <person name="Cheng J.-F."/>
            <person name="Goodwin L."/>
            <person name="Pitluck S."/>
            <person name="Lu M."/>
            <person name="Detter J.C."/>
            <person name="Han C."/>
            <person name="Tapia R."/>
            <person name="Land M."/>
            <person name="Hauser L."/>
            <person name="Kyrpides N."/>
            <person name="Ivanova N."/>
            <person name="Ovchinnikova G."/>
            <person name="Pagani I."/>
            <person name="Sobecky P.A."/>
            <person name="Martinez R.J."/>
            <person name="Woyke T."/>
        </authorList>
    </citation>
    <scope>NUCLEOTIDE SEQUENCE [LARGE SCALE GENOMIC DNA]</scope>
    <source>
        <strain evidence="4">Y9602</strain>
    </source>
</reference>
<dbReference type="Gene3D" id="2.60.40.1090">
    <property type="entry name" value="Fimbrial-type adhesion domain"/>
    <property type="match status" value="1"/>
</dbReference>
<dbReference type="InterPro" id="IPR008966">
    <property type="entry name" value="Adhesion_dom_sf"/>
</dbReference>
<evidence type="ECO:0000313" key="3">
    <source>
        <dbReference type="EMBL" id="ADW75465.1"/>
    </source>
</evidence>
<dbReference type="GO" id="GO:0009289">
    <property type="term" value="C:pilus"/>
    <property type="evidence" value="ECO:0007669"/>
    <property type="project" value="InterPro"/>
</dbReference>
<accession>A0A0H3FKC2</accession>
<reference evidence="3 4" key="2">
    <citation type="journal article" date="2012" name="J. Bacteriol.">
        <title>Complete Genome Sequence of Rahnella sp. Strain Y9602, a Gammaproteobacterium Isolate from Metal- and Radionuclide-Contaminated Soil.</title>
        <authorList>
            <person name="Martinez R.J."/>
            <person name="Bruce D."/>
            <person name="Detter C."/>
            <person name="Goodwin L.A."/>
            <person name="Han J."/>
            <person name="Han C.S."/>
            <person name="Held B."/>
            <person name="Land M.L."/>
            <person name="Mikhailova N."/>
            <person name="Nolan M."/>
            <person name="Pennacchio L."/>
            <person name="Pitluck S."/>
            <person name="Tapia R."/>
            <person name="Woyke T."/>
            <person name="Sobecky P.A."/>
        </authorList>
    </citation>
    <scope>NUCLEOTIDE SEQUENCE [LARGE SCALE GENOMIC DNA]</scope>
    <source>
        <strain evidence="3 4">Y9602</strain>
    </source>
</reference>
<dbReference type="GO" id="GO:0043709">
    <property type="term" value="P:cell adhesion involved in single-species biofilm formation"/>
    <property type="evidence" value="ECO:0007669"/>
    <property type="project" value="TreeGrafter"/>
</dbReference>
<feature type="signal peptide" evidence="1">
    <location>
        <begin position="1"/>
        <end position="35"/>
    </location>
</feature>
<dbReference type="PANTHER" id="PTHR33420">
    <property type="entry name" value="FIMBRIAL SUBUNIT ELFA-RELATED"/>
    <property type="match status" value="1"/>
</dbReference>